<name>A0A4D6LDD0_VIGUN</name>
<dbReference type="Proteomes" id="UP000501690">
    <property type="component" value="Linkage Group LG3"/>
</dbReference>
<sequence>MSQDYQTRQPTTEEGNLSGLIRTGHNQHTHTGNTRQPELNSRVPRVHPPS</sequence>
<feature type="compositionally biased region" description="Low complexity" evidence="1">
    <location>
        <begin position="22"/>
        <end position="36"/>
    </location>
</feature>
<gene>
    <name evidence="2" type="ORF">DEO72_LG3g1126</name>
</gene>
<dbReference type="EMBL" id="CP039347">
    <property type="protein sequence ID" value="QCD86602.1"/>
    <property type="molecule type" value="Genomic_DNA"/>
</dbReference>
<evidence type="ECO:0000256" key="1">
    <source>
        <dbReference type="SAM" id="MobiDB-lite"/>
    </source>
</evidence>
<dbReference type="AlphaFoldDB" id="A0A4D6LDD0"/>
<evidence type="ECO:0000313" key="3">
    <source>
        <dbReference type="Proteomes" id="UP000501690"/>
    </source>
</evidence>
<feature type="compositionally biased region" description="Polar residues" evidence="1">
    <location>
        <begin position="1"/>
        <end position="15"/>
    </location>
</feature>
<keyword evidence="3" id="KW-1185">Reference proteome</keyword>
<feature type="region of interest" description="Disordered" evidence="1">
    <location>
        <begin position="1"/>
        <end position="50"/>
    </location>
</feature>
<accession>A0A4D6LDD0</accession>
<protein>
    <submittedName>
        <fullName evidence="2">Uncharacterized protein</fullName>
    </submittedName>
</protein>
<evidence type="ECO:0000313" key="2">
    <source>
        <dbReference type="EMBL" id="QCD86602.1"/>
    </source>
</evidence>
<reference evidence="2 3" key="1">
    <citation type="submission" date="2019-04" db="EMBL/GenBank/DDBJ databases">
        <title>An improved genome assembly and genetic linkage map for asparagus bean, Vigna unguiculata ssp. sesquipedialis.</title>
        <authorList>
            <person name="Xia Q."/>
            <person name="Zhang R."/>
            <person name="Dong Y."/>
        </authorList>
    </citation>
    <scope>NUCLEOTIDE SEQUENCE [LARGE SCALE GENOMIC DNA]</scope>
    <source>
        <tissue evidence="2">Leaf</tissue>
    </source>
</reference>
<organism evidence="2 3">
    <name type="scientific">Vigna unguiculata</name>
    <name type="common">Cowpea</name>
    <dbReference type="NCBI Taxonomy" id="3917"/>
    <lineage>
        <taxon>Eukaryota</taxon>
        <taxon>Viridiplantae</taxon>
        <taxon>Streptophyta</taxon>
        <taxon>Embryophyta</taxon>
        <taxon>Tracheophyta</taxon>
        <taxon>Spermatophyta</taxon>
        <taxon>Magnoliopsida</taxon>
        <taxon>eudicotyledons</taxon>
        <taxon>Gunneridae</taxon>
        <taxon>Pentapetalae</taxon>
        <taxon>rosids</taxon>
        <taxon>fabids</taxon>
        <taxon>Fabales</taxon>
        <taxon>Fabaceae</taxon>
        <taxon>Papilionoideae</taxon>
        <taxon>50 kb inversion clade</taxon>
        <taxon>NPAAA clade</taxon>
        <taxon>indigoferoid/millettioid clade</taxon>
        <taxon>Phaseoleae</taxon>
        <taxon>Vigna</taxon>
    </lineage>
</organism>
<proteinExistence type="predicted"/>